<organism evidence="13 14">
    <name type="scientific">Blastopirellula marina</name>
    <dbReference type="NCBI Taxonomy" id="124"/>
    <lineage>
        <taxon>Bacteria</taxon>
        <taxon>Pseudomonadati</taxon>
        <taxon>Planctomycetota</taxon>
        <taxon>Planctomycetia</taxon>
        <taxon>Pirellulales</taxon>
        <taxon>Pirellulaceae</taxon>
        <taxon>Blastopirellula</taxon>
    </lineage>
</organism>
<dbReference type="GO" id="GO:0005737">
    <property type="term" value="C:cytoplasm"/>
    <property type="evidence" value="ECO:0007669"/>
    <property type="project" value="UniProtKB-ARBA"/>
</dbReference>
<evidence type="ECO:0000256" key="4">
    <source>
        <dbReference type="ARBA" id="ARBA00022801"/>
    </source>
</evidence>
<dbReference type="Gene3D" id="3.90.190.10">
    <property type="entry name" value="Protein tyrosine phosphatase superfamily"/>
    <property type="match status" value="1"/>
</dbReference>
<evidence type="ECO:0000313" key="13">
    <source>
        <dbReference type="EMBL" id="PQO32571.1"/>
    </source>
</evidence>
<evidence type="ECO:0000313" key="14">
    <source>
        <dbReference type="Proteomes" id="UP000238322"/>
    </source>
</evidence>
<evidence type="ECO:0000259" key="11">
    <source>
        <dbReference type="PROSITE" id="PS50054"/>
    </source>
</evidence>
<dbReference type="PANTHER" id="PTHR46274:SF6">
    <property type="entry name" value="TYR_PHOSPHATASE_2 DOMAIN-CONTAINING PROTEIN"/>
    <property type="match status" value="1"/>
</dbReference>
<evidence type="ECO:0000256" key="3">
    <source>
        <dbReference type="ARBA" id="ARBA00022516"/>
    </source>
</evidence>
<keyword evidence="8" id="KW-0594">Phospholipid biosynthesis</keyword>
<dbReference type="RefSeq" id="WP_105331582.1">
    <property type="nucleotide sequence ID" value="NZ_PUHY01000012.1"/>
</dbReference>
<dbReference type="Proteomes" id="UP000238322">
    <property type="component" value="Unassembled WGS sequence"/>
</dbReference>
<proteinExistence type="predicted"/>
<dbReference type="PROSITE" id="PS00383">
    <property type="entry name" value="TYR_PHOSPHATASE_1"/>
    <property type="match status" value="1"/>
</dbReference>
<protein>
    <submittedName>
        <fullName evidence="13">Phosphatase</fullName>
    </submittedName>
</protein>
<keyword evidence="9" id="KW-1208">Phospholipid metabolism</keyword>
<evidence type="ECO:0000256" key="8">
    <source>
        <dbReference type="ARBA" id="ARBA00023209"/>
    </source>
</evidence>
<dbReference type="PROSITE" id="PS50054">
    <property type="entry name" value="TYR_PHOSPHATASE_DUAL"/>
    <property type="match status" value="1"/>
</dbReference>
<dbReference type="InterPro" id="IPR044596">
    <property type="entry name" value="PTPMT1-like"/>
</dbReference>
<comment type="pathway">
    <text evidence="2">Lipid metabolism.</text>
</comment>
<keyword evidence="7" id="KW-0472">Membrane</keyword>
<dbReference type="AlphaFoldDB" id="A0A2S8FK95"/>
<evidence type="ECO:0000256" key="9">
    <source>
        <dbReference type="ARBA" id="ARBA00023264"/>
    </source>
</evidence>
<reference evidence="13 14" key="1">
    <citation type="submission" date="2018-02" db="EMBL/GenBank/DDBJ databases">
        <title>Comparative genomes isolates from brazilian mangrove.</title>
        <authorList>
            <person name="Araujo J.E."/>
            <person name="Taketani R.G."/>
            <person name="Silva M.C.P."/>
            <person name="Loureco M.V."/>
            <person name="Andreote F.D."/>
        </authorList>
    </citation>
    <scope>NUCLEOTIDE SEQUENCE [LARGE SCALE GENOMIC DNA]</scope>
    <source>
        <strain evidence="13 14">Hex-1 MGV</strain>
    </source>
</reference>
<accession>A0A2S8FK95</accession>
<keyword evidence="5" id="KW-0904">Protein phosphatase</keyword>
<name>A0A2S8FK95_9BACT</name>
<evidence type="ECO:0000256" key="2">
    <source>
        <dbReference type="ARBA" id="ARBA00005189"/>
    </source>
</evidence>
<dbReference type="EMBL" id="PUHY01000012">
    <property type="protein sequence ID" value="PQO32571.1"/>
    <property type="molecule type" value="Genomic_DNA"/>
</dbReference>
<dbReference type="GO" id="GO:0004721">
    <property type="term" value="F:phosphoprotein phosphatase activity"/>
    <property type="evidence" value="ECO:0007669"/>
    <property type="project" value="UniProtKB-KW"/>
</dbReference>
<keyword evidence="4" id="KW-0378">Hydrolase</keyword>
<dbReference type="CDD" id="cd14524">
    <property type="entry name" value="PTPMT1"/>
    <property type="match status" value="1"/>
</dbReference>
<feature type="domain" description="Tyrosine-protein phosphatase" evidence="11">
    <location>
        <begin position="33"/>
        <end position="177"/>
    </location>
</feature>
<dbReference type="InterPro" id="IPR016130">
    <property type="entry name" value="Tyr_Pase_AS"/>
</dbReference>
<gene>
    <name evidence="13" type="ORF">C5Y83_20370</name>
</gene>
<dbReference type="OrthoDB" id="9806482at2"/>
<comment type="caution">
    <text evidence="13">The sequence shown here is derived from an EMBL/GenBank/DDBJ whole genome shotgun (WGS) entry which is preliminary data.</text>
</comment>
<dbReference type="Pfam" id="PF00782">
    <property type="entry name" value="DSPc"/>
    <property type="match status" value="1"/>
</dbReference>
<evidence type="ECO:0000256" key="1">
    <source>
        <dbReference type="ARBA" id="ARBA00004370"/>
    </source>
</evidence>
<evidence type="ECO:0000256" key="7">
    <source>
        <dbReference type="ARBA" id="ARBA00023136"/>
    </source>
</evidence>
<dbReference type="SMART" id="SM00195">
    <property type="entry name" value="DSPc"/>
    <property type="match status" value="1"/>
</dbReference>
<comment type="pathway">
    <text evidence="10">Phospholipid metabolism.</text>
</comment>
<dbReference type="FunFam" id="3.90.190.10:FF:000060">
    <property type="entry name" value="Phosphatidylglycerophosphatase and protein-tyrosine phosphatase 1"/>
    <property type="match status" value="1"/>
</dbReference>
<dbReference type="GO" id="GO:0008654">
    <property type="term" value="P:phospholipid biosynthetic process"/>
    <property type="evidence" value="ECO:0007669"/>
    <property type="project" value="UniProtKB-KW"/>
</dbReference>
<dbReference type="InterPro" id="IPR000387">
    <property type="entry name" value="Tyr_Pase_dom"/>
</dbReference>
<dbReference type="PROSITE" id="PS50056">
    <property type="entry name" value="TYR_PHOSPHATASE_2"/>
    <property type="match status" value="1"/>
</dbReference>
<keyword evidence="6" id="KW-0443">Lipid metabolism</keyword>
<comment type="subcellular location">
    <subcellularLocation>
        <location evidence="1">Membrane</location>
    </subcellularLocation>
</comment>
<evidence type="ECO:0000259" key="12">
    <source>
        <dbReference type="PROSITE" id="PS50056"/>
    </source>
</evidence>
<dbReference type="SUPFAM" id="SSF52799">
    <property type="entry name" value="(Phosphotyrosine protein) phosphatases II"/>
    <property type="match status" value="1"/>
</dbReference>
<dbReference type="PANTHER" id="PTHR46274">
    <property type="entry name" value="PHOSPHATIDYLINOSITOL PHOSPHATASE"/>
    <property type="match status" value="1"/>
</dbReference>
<dbReference type="InterPro" id="IPR020422">
    <property type="entry name" value="TYR_PHOSPHATASE_DUAL_dom"/>
</dbReference>
<keyword evidence="3" id="KW-0444">Lipid biosynthesis</keyword>
<sequence>MKRFLQHLYARAIYWPSYFYNWTMIRRLKWWRWYDEIDEHVFVGAVPSRKMAEDLAASGIAGVINTCQEYEGPLDIYKQHGIEQLYLPTVDFTPPSVEDIDEGVQFIEKYVSEGKDVYVHCKAGRARSATIVLCWLMKAKGMTPEQAQVYMKEKRKQVLSTIYRRPVVQAYYRGLQSAAKSS</sequence>
<dbReference type="GO" id="GO:0016020">
    <property type="term" value="C:membrane"/>
    <property type="evidence" value="ECO:0007669"/>
    <property type="project" value="UniProtKB-SubCell"/>
</dbReference>
<feature type="domain" description="Tyrosine specific protein phosphatases" evidence="12">
    <location>
        <begin position="98"/>
        <end position="166"/>
    </location>
</feature>
<dbReference type="InterPro" id="IPR029021">
    <property type="entry name" value="Prot-tyrosine_phosphatase-like"/>
</dbReference>
<evidence type="ECO:0000256" key="5">
    <source>
        <dbReference type="ARBA" id="ARBA00022912"/>
    </source>
</evidence>
<dbReference type="InterPro" id="IPR000340">
    <property type="entry name" value="Dual-sp_phosphatase_cat-dom"/>
</dbReference>
<evidence type="ECO:0000256" key="6">
    <source>
        <dbReference type="ARBA" id="ARBA00023098"/>
    </source>
</evidence>
<evidence type="ECO:0000256" key="10">
    <source>
        <dbReference type="ARBA" id="ARBA00025707"/>
    </source>
</evidence>